<reference evidence="1" key="1">
    <citation type="submission" date="2022-02" db="EMBL/GenBank/DDBJ databases">
        <title>Plant Genome Project.</title>
        <authorList>
            <person name="Zhang R.-G."/>
        </authorList>
    </citation>
    <scope>NUCLEOTIDE SEQUENCE</scope>
    <source>
        <strain evidence="1">AT1</strain>
    </source>
</reference>
<dbReference type="EMBL" id="CM046394">
    <property type="protein sequence ID" value="KAI8547564.1"/>
    <property type="molecule type" value="Genomic_DNA"/>
</dbReference>
<gene>
    <name evidence="1" type="ORF">RHMOL_Rhmol07G0206100</name>
</gene>
<dbReference type="Proteomes" id="UP001062846">
    <property type="component" value="Chromosome 7"/>
</dbReference>
<evidence type="ECO:0000313" key="1">
    <source>
        <dbReference type="EMBL" id="KAI8547564.1"/>
    </source>
</evidence>
<comment type="caution">
    <text evidence="1">The sequence shown here is derived from an EMBL/GenBank/DDBJ whole genome shotgun (WGS) entry which is preliminary data.</text>
</comment>
<organism evidence="1 2">
    <name type="scientific">Rhododendron molle</name>
    <name type="common">Chinese azalea</name>
    <name type="synonym">Azalea mollis</name>
    <dbReference type="NCBI Taxonomy" id="49168"/>
    <lineage>
        <taxon>Eukaryota</taxon>
        <taxon>Viridiplantae</taxon>
        <taxon>Streptophyta</taxon>
        <taxon>Embryophyta</taxon>
        <taxon>Tracheophyta</taxon>
        <taxon>Spermatophyta</taxon>
        <taxon>Magnoliopsida</taxon>
        <taxon>eudicotyledons</taxon>
        <taxon>Gunneridae</taxon>
        <taxon>Pentapetalae</taxon>
        <taxon>asterids</taxon>
        <taxon>Ericales</taxon>
        <taxon>Ericaceae</taxon>
        <taxon>Ericoideae</taxon>
        <taxon>Rhodoreae</taxon>
        <taxon>Rhododendron</taxon>
    </lineage>
</organism>
<proteinExistence type="predicted"/>
<protein>
    <submittedName>
        <fullName evidence="1">Uncharacterized protein</fullName>
    </submittedName>
</protein>
<name>A0ACC0N3W8_RHOML</name>
<sequence>MNLFSIELVKAFFPPGWHFILAHPDKTLSFYNDILLNHQSVLIKPITDKRDSNKVIYHSIYIHNIVSLDEWGNPSLLKKLPDHSIQYNYYDYIESWFKILLHENDKFTHSWFVQFDHKFKSVIPSWFARWWHQYGAIPDILPAELNNQVNMFSTMFKVNQHTSQFPVLMLFMIKYKVPWIVKWKYQLFNNIVSRQYLVKWWGQYNHQKIINQVQLEFPTTVKTPAQQTLAQLVHSDKQEPDSPTVSTIRLGSPAPGPSKQTKSKKKCSQLLMLSQQLIAQASQEEEDDSSDESVASNPYGSTFQDAQGPFA</sequence>
<evidence type="ECO:0000313" key="2">
    <source>
        <dbReference type="Proteomes" id="UP001062846"/>
    </source>
</evidence>
<accession>A0ACC0N3W8</accession>
<keyword evidence="2" id="KW-1185">Reference proteome</keyword>